<evidence type="ECO:0000313" key="1">
    <source>
        <dbReference type="EMBL" id="KAF7809975.1"/>
    </source>
</evidence>
<organism evidence="1 2">
    <name type="scientific">Senna tora</name>
    <dbReference type="NCBI Taxonomy" id="362788"/>
    <lineage>
        <taxon>Eukaryota</taxon>
        <taxon>Viridiplantae</taxon>
        <taxon>Streptophyta</taxon>
        <taxon>Embryophyta</taxon>
        <taxon>Tracheophyta</taxon>
        <taxon>Spermatophyta</taxon>
        <taxon>Magnoliopsida</taxon>
        <taxon>eudicotyledons</taxon>
        <taxon>Gunneridae</taxon>
        <taxon>Pentapetalae</taxon>
        <taxon>rosids</taxon>
        <taxon>fabids</taxon>
        <taxon>Fabales</taxon>
        <taxon>Fabaceae</taxon>
        <taxon>Caesalpinioideae</taxon>
        <taxon>Cassia clade</taxon>
        <taxon>Senna</taxon>
    </lineage>
</organism>
<dbReference type="AlphaFoldDB" id="A0A834W528"/>
<evidence type="ECO:0000313" key="2">
    <source>
        <dbReference type="Proteomes" id="UP000634136"/>
    </source>
</evidence>
<protein>
    <submittedName>
        <fullName evidence="1">Uncharacterized protein</fullName>
    </submittedName>
</protein>
<accession>A0A834W528</accession>
<proteinExistence type="predicted"/>
<name>A0A834W528_9FABA</name>
<dbReference type="Proteomes" id="UP000634136">
    <property type="component" value="Unassembled WGS sequence"/>
</dbReference>
<sequence length="23" mass="2659">MKQQVLWLSVYVKNQALGYSTTT</sequence>
<reference evidence="1" key="1">
    <citation type="submission" date="2020-09" db="EMBL/GenBank/DDBJ databases">
        <title>Genome-Enabled Discovery of Anthraquinone Biosynthesis in Senna tora.</title>
        <authorList>
            <person name="Kang S.-H."/>
            <person name="Pandey R.P."/>
            <person name="Lee C.-M."/>
            <person name="Sim J.-S."/>
            <person name="Jeong J.-T."/>
            <person name="Choi B.-S."/>
            <person name="Jung M."/>
            <person name="Ginzburg D."/>
            <person name="Zhao K."/>
            <person name="Won S.Y."/>
            <person name="Oh T.-J."/>
            <person name="Yu Y."/>
            <person name="Kim N.-H."/>
            <person name="Lee O.R."/>
            <person name="Lee T.-H."/>
            <person name="Bashyal P."/>
            <person name="Kim T.-S."/>
            <person name="Lee W.-H."/>
            <person name="Kawkins C."/>
            <person name="Kim C.-K."/>
            <person name="Kim J.S."/>
            <person name="Ahn B.O."/>
            <person name="Rhee S.Y."/>
            <person name="Sohng J.K."/>
        </authorList>
    </citation>
    <scope>NUCLEOTIDE SEQUENCE</scope>
    <source>
        <tissue evidence="1">Leaf</tissue>
    </source>
</reference>
<comment type="caution">
    <text evidence="1">The sequence shown here is derived from an EMBL/GenBank/DDBJ whole genome shotgun (WGS) entry which is preliminary data.</text>
</comment>
<dbReference type="EMBL" id="JAAIUW010000011">
    <property type="protein sequence ID" value="KAF7809975.1"/>
    <property type="molecule type" value="Genomic_DNA"/>
</dbReference>
<keyword evidence="2" id="KW-1185">Reference proteome</keyword>
<gene>
    <name evidence="1" type="ORF">G2W53_036718</name>
</gene>